<reference evidence="3" key="2">
    <citation type="submission" date="2023-06" db="EMBL/GenBank/DDBJ databases">
        <authorList>
            <person name="Ma L."/>
            <person name="Liu K.-W."/>
            <person name="Li Z."/>
            <person name="Hsiao Y.-Y."/>
            <person name="Qi Y."/>
            <person name="Fu T."/>
            <person name="Tang G."/>
            <person name="Zhang D."/>
            <person name="Sun W.-H."/>
            <person name="Liu D.-K."/>
            <person name="Li Y."/>
            <person name="Chen G.-Z."/>
            <person name="Liu X.-D."/>
            <person name="Liao X.-Y."/>
            <person name="Jiang Y.-T."/>
            <person name="Yu X."/>
            <person name="Hao Y."/>
            <person name="Huang J."/>
            <person name="Zhao X.-W."/>
            <person name="Ke S."/>
            <person name="Chen Y.-Y."/>
            <person name="Wu W.-L."/>
            <person name="Hsu J.-L."/>
            <person name="Lin Y.-F."/>
            <person name="Huang M.-D."/>
            <person name="Li C.-Y."/>
            <person name="Huang L."/>
            <person name="Wang Z.-W."/>
            <person name="Zhao X."/>
            <person name="Zhong W.-Y."/>
            <person name="Peng D.-H."/>
            <person name="Ahmad S."/>
            <person name="Lan S."/>
            <person name="Zhang J.-S."/>
            <person name="Tsai W.-C."/>
            <person name="Van De Peer Y."/>
            <person name="Liu Z.-J."/>
        </authorList>
    </citation>
    <scope>NUCLEOTIDE SEQUENCE</scope>
    <source>
        <strain evidence="3">SCP</strain>
        <tissue evidence="3">Leaves</tissue>
    </source>
</reference>
<dbReference type="EMBL" id="JAUJYN010000009">
    <property type="protein sequence ID" value="KAK1263606.1"/>
    <property type="molecule type" value="Genomic_DNA"/>
</dbReference>
<dbReference type="GO" id="GO:0009409">
    <property type="term" value="P:response to cold"/>
    <property type="evidence" value="ECO:0007669"/>
    <property type="project" value="TreeGrafter"/>
</dbReference>
<dbReference type="GO" id="GO:0005509">
    <property type="term" value="F:calcium ion binding"/>
    <property type="evidence" value="ECO:0007669"/>
    <property type="project" value="InterPro"/>
</dbReference>
<dbReference type="GO" id="GO:0005737">
    <property type="term" value="C:cytoplasm"/>
    <property type="evidence" value="ECO:0007669"/>
    <property type="project" value="TreeGrafter"/>
</dbReference>
<dbReference type="GO" id="GO:0005886">
    <property type="term" value="C:plasma membrane"/>
    <property type="evidence" value="ECO:0007669"/>
    <property type="project" value="TreeGrafter"/>
</dbReference>
<accession>A0AAV9AHK1</accession>
<evidence type="ECO:0000256" key="2">
    <source>
        <dbReference type="ARBA" id="ARBA00023216"/>
    </source>
</evidence>
<evidence type="ECO:0000313" key="4">
    <source>
        <dbReference type="Proteomes" id="UP001179952"/>
    </source>
</evidence>
<evidence type="ECO:0000256" key="1">
    <source>
        <dbReference type="ARBA" id="ARBA00022737"/>
    </source>
</evidence>
<dbReference type="AlphaFoldDB" id="A0AAV9AHK1"/>
<dbReference type="PROSITE" id="PS51897">
    <property type="entry name" value="ANNEXIN_2"/>
    <property type="match status" value="2"/>
</dbReference>
<dbReference type="GO" id="GO:0001786">
    <property type="term" value="F:phosphatidylserine binding"/>
    <property type="evidence" value="ECO:0007669"/>
    <property type="project" value="TreeGrafter"/>
</dbReference>
<dbReference type="GO" id="GO:0009408">
    <property type="term" value="P:response to heat"/>
    <property type="evidence" value="ECO:0007669"/>
    <property type="project" value="TreeGrafter"/>
</dbReference>
<organism evidence="3 4">
    <name type="scientific">Acorus gramineus</name>
    <name type="common">Dwarf sweet flag</name>
    <dbReference type="NCBI Taxonomy" id="55184"/>
    <lineage>
        <taxon>Eukaryota</taxon>
        <taxon>Viridiplantae</taxon>
        <taxon>Streptophyta</taxon>
        <taxon>Embryophyta</taxon>
        <taxon>Tracheophyta</taxon>
        <taxon>Spermatophyta</taxon>
        <taxon>Magnoliopsida</taxon>
        <taxon>Liliopsida</taxon>
        <taxon>Acoraceae</taxon>
        <taxon>Acorus</taxon>
    </lineage>
</organism>
<reference evidence="3" key="1">
    <citation type="journal article" date="2023" name="Nat. Commun.">
        <title>Diploid and tetraploid genomes of Acorus and the evolution of monocots.</title>
        <authorList>
            <person name="Ma L."/>
            <person name="Liu K.W."/>
            <person name="Li Z."/>
            <person name="Hsiao Y.Y."/>
            <person name="Qi Y."/>
            <person name="Fu T."/>
            <person name="Tang G.D."/>
            <person name="Zhang D."/>
            <person name="Sun W.H."/>
            <person name="Liu D.K."/>
            <person name="Li Y."/>
            <person name="Chen G.Z."/>
            <person name="Liu X.D."/>
            <person name="Liao X.Y."/>
            <person name="Jiang Y.T."/>
            <person name="Yu X."/>
            <person name="Hao Y."/>
            <person name="Huang J."/>
            <person name="Zhao X.W."/>
            <person name="Ke S."/>
            <person name="Chen Y.Y."/>
            <person name="Wu W.L."/>
            <person name="Hsu J.L."/>
            <person name="Lin Y.F."/>
            <person name="Huang M.D."/>
            <person name="Li C.Y."/>
            <person name="Huang L."/>
            <person name="Wang Z.W."/>
            <person name="Zhao X."/>
            <person name="Zhong W.Y."/>
            <person name="Peng D.H."/>
            <person name="Ahmad S."/>
            <person name="Lan S."/>
            <person name="Zhang J.S."/>
            <person name="Tsai W.C."/>
            <person name="Van de Peer Y."/>
            <person name="Liu Z.J."/>
        </authorList>
    </citation>
    <scope>NUCLEOTIDE SEQUENCE</scope>
    <source>
        <strain evidence="3">SCP</strain>
    </source>
</reference>
<dbReference type="InterPro" id="IPR001464">
    <property type="entry name" value="Annexin"/>
</dbReference>
<dbReference type="InterPro" id="IPR018502">
    <property type="entry name" value="Annexin_repeat"/>
</dbReference>
<protein>
    <submittedName>
        <fullName evidence="3">Annexin D7</fullName>
    </submittedName>
</protein>
<dbReference type="InterPro" id="IPR037104">
    <property type="entry name" value="Annexin_sf"/>
</dbReference>
<dbReference type="PANTHER" id="PTHR10502">
    <property type="entry name" value="ANNEXIN"/>
    <property type="match status" value="1"/>
</dbReference>
<dbReference type="Gene3D" id="1.10.220.10">
    <property type="entry name" value="Annexin"/>
    <property type="match status" value="3"/>
</dbReference>
<evidence type="ECO:0000313" key="3">
    <source>
        <dbReference type="EMBL" id="KAK1263606.1"/>
    </source>
</evidence>
<dbReference type="Proteomes" id="UP001179952">
    <property type="component" value="Unassembled WGS sequence"/>
</dbReference>
<dbReference type="PANTHER" id="PTHR10502:SF207">
    <property type="entry name" value="OS09G0368850 PROTEIN"/>
    <property type="match status" value="1"/>
</dbReference>
<dbReference type="PRINTS" id="PR00196">
    <property type="entry name" value="ANNEXIN"/>
</dbReference>
<dbReference type="Pfam" id="PF00191">
    <property type="entry name" value="Annexin"/>
    <property type="match status" value="2"/>
</dbReference>
<sequence length="261" mass="29754">MEILTHGLLTIPQRAAYLRMSEPHERDAEILRRTLFSARVEGNTLIEIICTSTSTDLNLIKQAYRARYNFELEQEITLRTGKSTSFKEALVAILSSIRYDGVRANTSMAMCDAKTIFEAMECGKSIDRKTILSLISSRSREQLRAIFESFKQLYGHELSKSLKRERFGEFGKEVQRIIRCVQFPDKYLSKQLRMALKNGDAKEVLIRTVIARVGIDIKNINSAFAAKTGWSLESLIRTEFCNGIEIDALTADLLIRLLQFS</sequence>
<name>A0AAV9AHK1_ACOGR</name>
<keyword evidence="2" id="KW-0041">Annexin</keyword>
<dbReference type="SMART" id="SM00335">
    <property type="entry name" value="ANX"/>
    <property type="match status" value="3"/>
</dbReference>
<keyword evidence="1" id="KW-0677">Repeat</keyword>
<comment type="caution">
    <text evidence="3">The sequence shown here is derived from an EMBL/GenBank/DDBJ whole genome shotgun (WGS) entry which is preliminary data.</text>
</comment>
<dbReference type="SUPFAM" id="SSF47874">
    <property type="entry name" value="Annexin"/>
    <property type="match status" value="1"/>
</dbReference>
<dbReference type="GO" id="GO:0005544">
    <property type="term" value="F:calcium-dependent phospholipid binding"/>
    <property type="evidence" value="ECO:0007669"/>
    <property type="project" value="InterPro"/>
</dbReference>
<proteinExistence type="predicted"/>
<dbReference type="GO" id="GO:0009414">
    <property type="term" value="P:response to water deprivation"/>
    <property type="evidence" value="ECO:0007669"/>
    <property type="project" value="TreeGrafter"/>
</dbReference>
<keyword evidence="4" id="KW-1185">Reference proteome</keyword>
<gene>
    <name evidence="3" type="ORF">QJS04_geneDACA021214</name>
</gene>
<dbReference type="GO" id="GO:0009651">
    <property type="term" value="P:response to salt stress"/>
    <property type="evidence" value="ECO:0007669"/>
    <property type="project" value="TreeGrafter"/>
</dbReference>